<feature type="region of interest" description="Disordered" evidence="1">
    <location>
        <begin position="617"/>
        <end position="652"/>
    </location>
</feature>
<reference evidence="2 3" key="1">
    <citation type="submission" date="2018-05" db="EMBL/GenBank/DDBJ databases">
        <title>Micromonospora atacamensis sp. nov., a novel actinobacteria isolated from high altitude Atacama Desert soil.</title>
        <authorList>
            <person name="Carro L."/>
            <person name="Golinska P."/>
            <person name="Klenk H.-P."/>
            <person name="Goodfellow M."/>
        </authorList>
    </citation>
    <scope>NUCLEOTIDE SEQUENCE [LARGE SCALE GENOMIC DNA]</scope>
    <source>
        <strain evidence="2 3">5R2A7</strain>
    </source>
</reference>
<gene>
    <name evidence="2" type="ORF">DKT68_10625</name>
</gene>
<comment type="caution">
    <text evidence="2">The sequence shown here is derived from an EMBL/GenBank/DDBJ whole genome shotgun (WGS) entry which is preliminary data.</text>
</comment>
<proteinExistence type="predicted"/>
<feature type="region of interest" description="Disordered" evidence="1">
    <location>
        <begin position="434"/>
        <end position="463"/>
    </location>
</feature>
<keyword evidence="3" id="KW-1185">Reference proteome</keyword>
<evidence type="ECO:0000256" key="1">
    <source>
        <dbReference type="SAM" id="MobiDB-lite"/>
    </source>
</evidence>
<organism evidence="2 3">
    <name type="scientific">Micromonospora acroterricola</name>
    <dbReference type="NCBI Taxonomy" id="2202421"/>
    <lineage>
        <taxon>Bacteria</taxon>
        <taxon>Bacillati</taxon>
        <taxon>Actinomycetota</taxon>
        <taxon>Actinomycetes</taxon>
        <taxon>Micromonosporales</taxon>
        <taxon>Micromonosporaceae</taxon>
        <taxon>Micromonospora</taxon>
    </lineage>
</organism>
<sequence>MAARGVMASKKKAPRYRITRVYPARGQLQRFLLDQPITLRCSKCQQTSMSSSVVTVSGDWGKLLCTRCYSHAKADAAVEIEPKPTAAPPRPQPLASPMPRDMMWLASLHRTIAEGGKLAPAEQKILEAGVGRPASIAAMRYAELLVDSEARVADVSGDAQLARGLTGVREILAQSCQAAGLTFKDEYQRERAALDAEPVMPEPLETAVVRAVTGDRFSAALAQALKRRSLREHALERPTKDVRRWLDEHEGSQWRSLPSGVRRMCGLNPSAFTRKAFIDINGLDCDPNLAHEAVAEQWVNCANEIVSALMRARESLESELRTAPPPARAALRARLQQSGEAYARGGARCLEARLILGHLHLRAVRKYRTQGMRKLRADCLAEATKTVIEADPVLGAFVAEACREHRSACPAANAAHPCTDCPPSVADVVRERMSQAPVVDVPRQPAKRDPQQPPEREETEQPSDGLFACEELLKNFADQKKLSLVILECQTGPDDGTFGYAWLARDGSHGQGAGTALNDLDQMVHALCSTALLIRETASSVRLVSRHLRAVNIVHLTLRSGAIYTPLDTPLSEGTRESLRRVAERPHGIAVSIDTCEQRHRGSLKAEELARLAALGTDGRADGRQDESLLGPEVAPRALVPSAPGRLVGPDEDTGAARWLTTNGGQGVEMSWRVALHRVHLDNKWCPLPDGRMPDREDGRHLRLYLNHDSEDTSYKPVQRVALRQRGGQWELAGLTWPAGLAPGTLITFTWRLTQGFVTGDTTPLPMPERIDGDYFTHEYDPHVVTRQHAPGADQYDRVPDLTDTGWALHTLRKLGYLTEDGEAILAEDALVDNCLRLGLPARRAAGIPDAVRRLLRARTLDRVTGSQDSSGHPWYPPLARQPRVPLLRYRPRIEVVTMTHGPAAEEHPQRRPHEVAGFLRRLPPGSKASPEQEDAYREAVREARIVERGLPDGLTYVKPHHRAR</sequence>
<name>A0A317D515_9ACTN</name>
<evidence type="ECO:0000313" key="2">
    <source>
        <dbReference type="EMBL" id="PWR09928.1"/>
    </source>
</evidence>
<dbReference type="EMBL" id="QGKR01000169">
    <property type="protein sequence ID" value="PWR09928.1"/>
    <property type="molecule type" value="Genomic_DNA"/>
</dbReference>
<dbReference type="Proteomes" id="UP000245410">
    <property type="component" value="Unassembled WGS sequence"/>
</dbReference>
<evidence type="ECO:0000313" key="3">
    <source>
        <dbReference type="Proteomes" id="UP000245410"/>
    </source>
</evidence>
<accession>A0A317D515</accession>
<feature type="compositionally biased region" description="Basic and acidic residues" evidence="1">
    <location>
        <begin position="446"/>
        <end position="456"/>
    </location>
</feature>
<protein>
    <submittedName>
        <fullName evidence="2">Uncharacterized protein</fullName>
    </submittedName>
</protein>
<dbReference type="AlphaFoldDB" id="A0A317D515"/>